<evidence type="ECO:0000256" key="2">
    <source>
        <dbReference type="ARBA" id="ARBA00022917"/>
    </source>
</evidence>
<comment type="caution">
    <text evidence="4">The sequence shown here is derived from an EMBL/GenBank/DDBJ whole genome shotgun (WGS) entry which is preliminary data.</text>
</comment>
<dbReference type="PANTHER" id="PTHR10784">
    <property type="entry name" value="TRANSLATION INITIATION FACTOR 6"/>
    <property type="match status" value="1"/>
</dbReference>
<dbReference type="Proteomes" id="UP000183375">
    <property type="component" value="Unassembled WGS sequence"/>
</dbReference>
<dbReference type="InterPro" id="IPR002769">
    <property type="entry name" value="eIF6"/>
</dbReference>
<dbReference type="AlphaFoldDB" id="A0A1J5THX3"/>
<evidence type="ECO:0000313" key="5">
    <source>
        <dbReference type="Proteomes" id="UP000183375"/>
    </source>
</evidence>
<sequence>MALVQKDLFNSPYAGVFCATNDNLTLVPPGIPKDDMEELSEALGTELEIITLGGSRVLGTLIAMNNNGILVSNIVTDLELEKFDKISKSYKIDFGVLPDRSNAIGNNFLVNDSGGFSNERLGKRAKDKAEDILKVNLVSQSINDMDTLGMIGCITNKGGLYHPDISSSEKEKMEEVFQIELMEGTVNFGLPLVGAGIVANSNGAVCGRQSTGVELGRMEEALKLF</sequence>
<dbReference type="SUPFAM" id="SSF55909">
    <property type="entry name" value="Pentein"/>
    <property type="match status" value="1"/>
</dbReference>
<dbReference type="NCBIfam" id="TIGR00323">
    <property type="entry name" value="eIF-6"/>
    <property type="match status" value="1"/>
</dbReference>
<name>A0A1J5THX3_9ARCH</name>
<proteinExistence type="inferred from homology"/>
<comment type="function">
    <text evidence="3">Binds to the 50S ribosomal subunit and prevents its association with the 30S ribosomal subunit to form the 70S initiation complex.</text>
</comment>
<dbReference type="Pfam" id="PF01912">
    <property type="entry name" value="eIF-6"/>
    <property type="match status" value="1"/>
</dbReference>
<gene>
    <name evidence="3" type="primary">eif6</name>
    <name evidence="4" type="ORF">BEU01_01750</name>
</gene>
<reference evidence="4 5" key="1">
    <citation type="submission" date="2016-08" db="EMBL/GenBank/DDBJ databases">
        <title>New Insights into Marine Group III Euryarchaeota, from dark to light.</title>
        <authorList>
            <person name="Haro-Moreno J.M."/>
            <person name="Rodriguez-Valera F."/>
            <person name="Lopez-Garcia P."/>
            <person name="Moreira D."/>
            <person name="Martin-Cuadrado A.B."/>
        </authorList>
    </citation>
    <scope>NUCLEOTIDE SEQUENCE [LARGE SCALE GENOMIC DNA]</scope>
    <source>
        <strain evidence="4">CG-Epi4</strain>
    </source>
</reference>
<evidence type="ECO:0000256" key="3">
    <source>
        <dbReference type="HAMAP-Rule" id="MF_00032"/>
    </source>
</evidence>
<keyword evidence="2 3" id="KW-0648">Protein biosynthesis</keyword>
<accession>A0A1J5THX3</accession>
<organism evidence="4 5">
    <name type="scientific">Marine Group III euryarchaeote CG-Epi4</name>
    <dbReference type="NCBI Taxonomy" id="1888998"/>
    <lineage>
        <taxon>Archaea</taxon>
        <taxon>Methanobacteriati</taxon>
        <taxon>Thermoplasmatota</taxon>
        <taxon>Thermoplasmata</taxon>
        <taxon>Candidatus Thermoprofundales</taxon>
    </lineage>
</organism>
<dbReference type="HAMAP" id="MF_00032">
    <property type="entry name" value="eIF_6"/>
    <property type="match status" value="1"/>
</dbReference>
<comment type="similarity">
    <text evidence="3">Belongs to the eIF-6 family.</text>
</comment>
<dbReference type="PIRSF" id="PIRSF006413">
    <property type="entry name" value="IF-6"/>
    <property type="match status" value="1"/>
</dbReference>
<dbReference type="SMART" id="SM00654">
    <property type="entry name" value="eIF6"/>
    <property type="match status" value="1"/>
</dbReference>
<keyword evidence="1 3" id="KW-0396">Initiation factor</keyword>
<dbReference type="GO" id="GO:0043022">
    <property type="term" value="F:ribosome binding"/>
    <property type="evidence" value="ECO:0007669"/>
    <property type="project" value="InterPro"/>
</dbReference>
<dbReference type="Gene3D" id="3.75.10.10">
    <property type="entry name" value="L-arginine/glycine Amidinotransferase, Chain A"/>
    <property type="match status" value="1"/>
</dbReference>
<dbReference type="GO" id="GO:0003743">
    <property type="term" value="F:translation initiation factor activity"/>
    <property type="evidence" value="ECO:0007669"/>
    <property type="project" value="UniProtKB-UniRule"/>
</dbReference>
<dbReference type="EMBL" id="MIYX01000022">
    <property type="protein sequence ID" value="OIR20546.1"/>
    <property type="molecule type" value="Genomic_DNA"/>
</dbReference>
<protein>
    <recommendedName>
        <fullName evidence="3">Translation initiation factor 6</fullName>
        <shortName evidence="3">aIF-6</shortName>
    </recommendedName>
</protein>
<evidence type="ECO:0000256" key="1">
    <source>
        <dbReference type="ARBA" id="ARBA00022540"/>
    </source>
</evidence>
<evidence type="ECO:0000313" key="4">
    <source>
        <dbReference type="EMBL" id="OIR20546.1"/>
    </source>
</evidence>
<dbReference type="GO" id="GO:0042256">
    <property type="term" value="P:cytosolic ribosome assembly"/>
    <property type="evidence" value="ECO:0007669"/>
    <property type="project" value="InterPro"/>
</dbReference>